<dbReference type="GeneID" id="87832531"/>
<dbReference type="RefSeq" id="XP_062643684.1">
    <property type="nucleotide sequence ID" value="XM_062795763.1"/>
</dbReference>
<dbReference type="Proteomes" id="UP001302602">
    <property type="component" value="Unassembled WGS sequence"/>
</dbReference>
<sequence>MDQQDWFGLDLTQFGSLDNLPPLEFGTPEGHLGLGSSLGPSTAADDEKRILRIIQDMSLRMDLFEQRQAARDSCLQELVARADDALKKLDNATAEFQQSIEVLKSGMQKFTVGLVQNILGDEVMTDSPAEPST</sequence>
<evidence type="ECO:0000313" key="1">
    <source>
        <dbReference type="EMBL" id="KAK4119911.1"/>
    </source>
</evidence>
<reference evidence="1" key="2">
    <citation type="submission" date="2023-05" db="EMBL/GenBank/DDBJ databases">
        <authorList>
            <consortium name="Lawrence Berkeley National Laboratory"/>
            <person name="Steindorff A."/>
            <person name="Hensen N."/>
            <person name="Bonometti L."/>
            <person name="Westerberg I."/>
            <person name="Brannstrom I.O."/>
            <person name="Guillou S."/>
            <person name="Cros-Aarteil S."/>
            <person name="Calhoun S."/>
            <person name="Haridas S."/>
            <person name="Kuo A."/>
            <person name="Mondo S."/>
            <person name="Pangilinan J."/>
            <person name="Riley R."/>
            <person name="Labutti K."/>
            <person name="Andreopoulos B."/>
            <person name="Lipzen A."/>
            <person name="Chen C."/>
            <person name="Yanf M."/>
            <person name="Daum C."/>
            <person name="Ng V."/>
            <person name="Clum A."/>
            <person name="Ohm R."/>
            <person name="Martin F."/>
            <person name="Silar P."/>
            <person name="Natvig D."/>
            <person name="Lalanne C."/>
            <person name="Gautier V."/>
            <person name="Ament-Velasquez S.L."/>
            <person name="Kruys A."/>
            <person name="Hutchinson M.I."/>
            <person name="Powell A.J."/>
            <person name="Barry K."/>
            <person name="Miller A.N."/>
            <person name="Grigoriev I.V."/>
            <person name="Debuchy R."/>
            <person name="Gladieux P."/>
            <person name="Thoren M.H."/>
            <person name="Johannesson H."/>
        </authorList>
    </citation>
    <scope>NUCLEOTIDE SEQUENCE</scope>
    <source>
        <strain evidence="1">CBS 731.68</strain>
    </source>
</reference>
<gene>
    <name evidence="1" type="ORF">N657DRAFT_674591</name>
</gene>
<dbReference type="EMBL" id="MU853243">
    <property type="protein sequence ID" value="KAK4119911.1"/>
    <property type="molecule type" value="Genomic_DNA"/>
</dbReference>
<organism evidence="1 2">
    <name type="scientific">Parathielavia appendiculata</name>
    <dbReference type="NCBI Taxonomy" id="2587402"/>
    <lineage>
        <taxon>Eukaryota</taxon>
        <taxon>Fungi</taxon>
        <taxon>Dikarya</taxon>
        <taxon>Ascomycota</taxon>
        <taxon>Pezizomycotina</taxon>
        <taxon>Sordariomycetes</taxon>
        <taxon>Sordariomycetidae</taxon>
        <taxon>Sordariales</taxon>
        <taxon>Chaetomiaceae</taxon>
        <taxon>Parathielavia</taxon>
    </lineage>
</organism>
<evidence type="ECO:0000313" key="2">
    <source>
        <dbReference type="Proteomes" id="UP001302602"/>
    </source>
</evidence>
<reference evidence="1" key="1">
    <citation type="journal article" date="2023" name="Mol. Phylogenet. Evol.">
        <title>Genome-scale phylogeny and comparative genomics of the fungal order Sordariales.</title>
        <authorList>
            <person name="Hensen N."/>
            <person name="Bonometti L."/>
            <person name="Westerberg I."/>
            <person name="Brannstrom I.O."/>
            <person name="Guillou S."/>
            <person name="Cros-Aarteil S."/>
            <person name="Calhoun S."/>
            <person name="Haridas S."/>
            <person name="Kuo A."/>
            <person name="Mondo S."/>
            <person name="Pangilinan J."/>
            <person name="Riley R."/>
            <person name="LaButti K."/>
            <person name="Andreopoulos B."/>
            <person name="Lipzen A."/>
            <person name="Chen C."/>
            <person name="Yan M."/>
            <person name="Daum C."/>
            <person name="Ng V."/>
            <person name="Clum A."/>
            <person name="Steindorff A."/>
            <person name="Ohm R.A."/>
            <person name="Martin F."/>
            <person name="Silar P."/>
            <person name="Natvig D.O."/>
            <person name="Lalanne C."/>
            <person name="Gautier V."/>
            <person name="Ament-Velasquez S.L."/>
            <person name="Kruys A."/>
            <person name="Hutchinson M.I."/>
            <person name="Powell A.J."/>
            <person name="Barry K."/>
            <person name="Miller A.N."/>
            <person name="Grigoriev I.V."/>
            <person name="Debuchy R."/>
            <person name="Gladieux P."/>
            <person name="Hiltunen Thoren M."/>
            <person name="Johannesson H."/>
        </authorList>
    </citation>
    <scope>NUCLEOTIDE SEQUENCE</scope>
    <source>
        <strain evidence="1">CBS 731.68</strain>
    </source>
</reference>
<dbReference type="AlphaFoldDB" id="A0AAN6TTU7"/>
<name>A0AAN6TTU7_9PEZI</name>
<keyword evidence="2" id="KW-1185">Reference proteome</keyword>
<protein>
    <submittedName>
        <fullName evidence="1">Uncharacterized protein</fullName>
    </submittedName>
</protein>
<accession>A0AAN6TTU7</accession>
<proteinExistence type="predicted"/>
<comment type="caution">
    <text evidence="1">The sequence shown here is derived from an EMBL/GenBank/DDBJ whole genome shotgun (WGS) entry which is preliminary data.</text>
</comment>